<evidence type="ECO:0000259" key="27">
    <source>
        <dbReference type="PROSITE" id="PS50011"/>
    </source>
</evidence>
<dbReference type="AlphaFoldDB" id="A0AAD5ZF52"/>
<dbReference type="GO" id="GO:0005886">
    <property type="term" value="C:plasma membrane"/>
    <property type="evidence" value="ECO:0007669"/>
    <property type="project" value="UniProtKB-SubCell"/>
</dbReference>
<dbReference type="Gene3D" id="3.30.200.20">
    <property type="entry name" value="Phosphorylase Kinase, domain 1"/>
    <property type="match status" value="1"/>
</dbReference>
<dbReference type="FunFam" id="3.30.200.20:FF:000432">
    <property type="entry name" value="LRR receptor-like serine/threonine-protein kinase EFR"/>
    <property type="match status" value="1"/>
</dbReference>
<comment type="catalytic activity">
    <reaction evidence="21">
        <text>L-seryl-[protein] + ATP = O-phospho-L-seryl-[protein] + ADP + H(+)</text>
        <dbReference type="Rhea" id="RHEA:17989"/>
        <dbReference type="Rhea" id="RHEA-COMP:9863"/>
        <dbReference type="Rhea" id="RHEA-COMP:11604"/>
        <dbReference type="ChEBI" id="CHEBI:15378"/>
        <dbReference type="ChEBI" id="CHEBI:29999"/>
        <dbReference type="ChEBI" id="CHEBI:30616"/>
        <dbReference type="ChEBI" id="CHEBI:83421"/>
        <dbReference type="ChEBI" id="CHEBI:456216"/>
        <dbReference type="EC" id="2.7.11.1"/>
    </reaction>
</comment>
<evidence type="ECO:0000256" key="5">
    <source>
        <dbReference type="ARBA" id="ARBA00022475"/>
    </source>
</evidence>
<dbReference type="EC" id="2.7.11.1" evidence="4"/>
<comment type="function">
    <text evidence="22">Receptor kinase that detects X.oryzae pv. oryzae protein Ax21 to promote innate immunity. Following X.oryzae pv. oryzae protein Ax21 detection, undergoes cleavage, releasing the processed protein kinase Xa21 chain.</text>
</comment>
<feature type="transmembrane region" description="Helical" evidence="26">
    <location>
        <begin position="387"/>
        <end position="411"/>
    </location>
</feature>
<keyword evidence="15 25" id="KW-0067">ATP-binding</keyword>
<evidence type="ECO:0000256" key="18">
    <source>
        <dbReference type="ARBA" id="ARBA00023170"/>
    </source>
</evidence>
<evidence type="ECO:0000256" key="8">
    <source>
        <dbReference type="ARBA" id="ARBA00022614"/>
    </source>
</evidence>
<evidence type="ECO:0000256" key="1">
    <source>
        <dbReference type="ARBA" id="ARBA00004162"/>
    </source>
</evidence>
<evidence type="ECO:0000256" key="25">
    <source>
        <dbReference type="PROSITE-ProRule" id="PRU10141"/>
    </source>
</evidence>
<comment type="caution">
    <text evidence="28">The sequence shown here is derived from an EMBL/GenBank/DDBJ whole genome shotgun (WGS) entry which is preliminary data.</text>
</comment>
<proteinExistence type="predicted"/>
<dbReference type="Proteomes" id="UP001210211">
    <property type="component" value="Unassembled WGS sequence"/>
</dbReference>
<keyword evidence="18" id="KW-0675">Receptor</keyword>
<comment type="catalytic activity">
    <reaction evidence="20">
        <text>L-threonyl-[protein] + ATP = O-phospho-L-threonyl-[protein] + ADP + H(+)</text>
        <dbReference type="Rhea" id="RHEA:46608"/>
        <dbReference type="Rhea" id="RHEA-COMP:11060"/>
        <dbReference type="Rhea" id="RHEA-COMP:11605"/>
        <dbReference type="ChEBI" id="CHEBI:15378"/>
        <dbReference type="ChEBI" id="CHEBI:30013"/>
        <dbReference type="ChEBI" id="CHEBI:30616"/>
        <dbReference type="ChEBI" id="CHEBI:61977"/>
        <dbReference type="ChEBI" id="CHEBI:456216"/>
        <dbReference type="EC" id="2.7.11.1"/>
    </reaction>
</comment>
<keyword evidence="16 26" id="KW-1133">Transmembrane helix</keyword>
<dbReference type="GO" id="GO:0004674">
    <property type="term" value="F:protein serine/threonine kinase activity"/>
    <property type="evidence" value="ECO:0007669"/>
    <property type="project" value="UniProtKB-KW"/>
</dbReference>
<keyword evidence="8" id="KW-0433">Leucine-rich repeat</keyword>
<gene>
    <name evidence="28" type="ORF">LUZ61_000428</name>
</gene>
<evidence type="ECO:0000256" key="7">
    <source>
        <dbReference type="ARBA" id="ARBA00022553"/>
    </source>
</evidence>
<comment type="subcellular location">
    <subcellularLocation>
        <location evidence="1">Cell membrane</location>
        <topology evidence="1">Single-pass membrane protein</topology>
    </subcellularLocation>
    <subcellularLocation>
        <location evidence="2">Endoplasmic reticulum membrane</location>
        <topology evidence="2">Single-pass membrane protein</topology>
    </subcellularLocation>
    <subcellularLocation>
        <location evidence="3">Membrane</location>
        <topology evidence="3">Single-pass type I membrane protein</topology>
    </subcellularLocation>
</comment>
<dbReference type="SUPFAM" id="SSF52058">
    <property type="entry name" value="L domain-like"/>
    <property type="match status" value="2"/>
</dbReference>
<protein>
    <recommendedName>
        <fullName evidence="24">Receptor kinase-like protein Xa21</fullName>
        <ecNumber evidence="4">2.7.11.1</ecNumber>
    </recommendedName>
</protein>
<dbReference type="InterPro" id="IPR017441">
    <property type="entry name" value="Protein_kinase_ATP_BS"/>
</dbReference>
<dbReference type="InterPro" id="IPR008271">
    <property type="entry name" value="Ser/Thr_kinase_AS"/>
</dbReference>
<keyword evidence="19" id="KW-0325">Glycoprotein</keyword>
<evidence type="ECO:0000256" key="9">
    <source>
        <dbReference type="ARBA" id="ARBA00022679"/>
    </source>
</evidence>
<dbReference type="PROSITE" id="PS00107">
    <property type="entry name" value="PROTEIN_KINASE_ATP"/>
    <property type="match status" value="1"/>
</dbReference>
<evidence type="ECO:0000256" key="4">
    <source>
        <dbReference type="ARBA" id="ARBA00012513"/>
    </source>
</evidence>
<dbReference type="FunFam" id="3.80.10.10:FF:000288">
    <property type="entry name" value="LRR receptor-like serine/threonine-protein kinase EFR"/>
    <property type="match status" value="1"/>
</dbReference>
<dbReference type="Pfam" id="PF00560">
    <property type="entry name" value="LRR_1"/>
    <property type="match status" value="9"/>
</dbReference>
<comment type="function">
    <text evidence="23">The processed protein kinase Xa21 chain released by protein cleavage after X.oryzae pv. oryzae protein Ax21 detection translocates into the nucleus where it can bind and regulate WRKY62, a transcription factor. Confers resistance to the bacterial pathogen X.oryzae pv. oryzae (Xoo).</text>
</comment>
<dbReference type="SUPFAM" id="SSF56112">
    <property type="entry name" value="Protein kinase-like (PK-like)"/>
    <property type="match status" value="1"/>
</dbReference>
<evidence type="ECO:0000313" key="29">
    <source>
        <dbReference type="Proteomes" id="UP001210211"/>
    </source>
</evidence>
<keyword evidence="5" id="KW-1003">Cell membrane</keyword>
<dbReference type="InterPro" id="IPR003591">
    <property type="entry name" value="Leu-rich_rpt_typical-subtyp"/>
</dbReference>
<organism evidence="28 29">
    <name type="scientific">Rhynchospora tenuis</name>
    <dbReference type="NCBI Taxonomy" id="198213"/>
    <lineage>
        <taxon>Eukaryota</taxon>
        <taxon>Viridiplantae</taxon>
        <taxon>Streptophyta</taxon>
        <taxon>Embryophyta</taxon>
        <taxon>Tracheophyta</taxon>
        <taxon>Spermatophyta</taxon>
        <taxon>Magnoliopsida</taxon>
        <taxon>Liliopsida</taxon>
        <taxon>Poales</taxon>
        <taxon>Cyperaceae</taxon>
        <taxon>Cyperoideae</taxon>
        <taxon>Rhynchosporeae</taxon>
        <taxon>Rhynchospora</taxon>
    </lineage>
</organism>
<evidence type="ECO:0000256" key="10">
    <source>
        <dbReference type="ARBA" id="ARBA00022692"/>
    </source>
</evidence>
<dbReference type="Gene3D" id="3.80.10.10">
    <property type="entry name" value="Ribonuclease Inhibitor"/>
    <property type="match status" value="3"/>
</dbReference>
<dbReference type="Pfam" id="PF13855">
    <property type="entry name" value="LRR_8"/>
    <property type="match status" value="1"/>
</dbReference>
<evidence type="ECO:0000256" key="14">
    <source>
        <dbReference type="ARBA" id="ARBA00022777"/>
    </source>
</evidence>
<evidence type="ECO:0000256" key="23">
    <source>
        <dbReference type="ARBA" id="ARBA00056628"/>
    </source>
</evidence>
<dbReference type="PANTHER" id="PTHR27008">
    <property type="entry name" value="OS04G0122200 PROTEIN"/>
    <property type="match status" value="1"/>
</dbReference>
<keyword evidence="10 26" id="KW-0812">Transmembrane</keyword>
<dbReference type="EMBL" id="JAMRDG010000001">
    <property type="protein sequence ID" value="KAJ3696723.1"/>
    <property type="molecule type" value="Genomic_DNA"/>
</dbReference>
<dbReference type="GO" id="GO:0005789">
    <property type="term" value="C:endoplasmic reticulum membrane"/>
    <property type="evidence" value="ECO:0007669"/>
    <property type="project" value="UniProtKB-SubCell"/>
</dbReference>
<dbReference type="GO" id="GO:0005524">
    <property type="term" value="F:ATP binding"/>
    <property type="evidence" value="ECO:0007669"/>
    <property type="project" value="UniProtKB-UniRule"/>
</dbReference>
<dbReference type="PROSITE" id="PS00108">
    <property type="entry name" value="PROTEIN_KINASE_ST"/>
    <property type="match status" value="1"/>
</dbReference>
<name>A0AAD5ZF52_9POAL</name>
<evidence type="ECO:0000256" key="3">
    <source>
        <dbReference type="ARBA" id="ARBA00004479"/>
    </source>
</evidence>
<evidence type="ECO:0000256" key="15">
    <source>
        <dbReference type="ARBA" id="ARBA00022840"/>
    </source>
</evidence>
<keyword evidence="14" id="KW-0418">Kinase</keyword>
<dbReference type="Pfam" id="PF00069">
    <property type="entry name" value="Pkinase"/>
    <property type="match status" value="1"/>
</dbReference>
<dbReference type="FunFam" id="1.10.510.10:FF:000358">
    <property type="entry name" value="Putative leucine-rich repeat receptor-like serine/threonine-protein kinase"/>
    <property type="match status" value="1"/>
</dbReference>
<keyword evidence="29" id="KW-1185">Reference proteome</keyword>
<evidence type="ECO:0000313" key="28">
    <source>
        <dbReference type="EMBL" id="KAJ3696723.1"/>
    </source>
</evidence>
<dbReference type="InterPro" id="IPR051809">
    <property type="entry name" value="Plant_receptor-like_S/T_kinase"/>
</dbReference>
<feature type="domain" description="Protein kinase" evidence="27">
    <location>
        <begin position="448"/>
        <end position="749"/>
    </location>
</feature>
<dbReference type="PROSITE" id="PS50011">
    <property type="entry name" value="PROTEIN_KINASE_DOM"/>
    <property type="match status" value="1"/>
</dbReference>
<feature type="binding site" evidence="25">
    <location>
        <position position="478"/>
    </location>
    <ligand>
        <name>ATP</name>
        <dbReference type="ChEBI" id="CHEBI:30616"/>
    </ligand>
</feature>
<keyword evidence="17 26" id="KW-0472">Membrane</keyword>
<evidence type="ECO:0000256" key="22">
    <source>
        <dbReference type="ARBA" id="ARBA00054320"/>
    </source>
</evidence>
<dbReference type="InterPro" id="IPR032675">
    <property type="entry name" value="LRR_dom_sf"/>
</dbReference>
<evidence type="ECO:0000256" key="17">
    <source>
        <dbReference type="ARBA" id="ARBA00023136"/>
    </source>
</evidence>
<accession>A0AAD5ZF52</accession>
<evidence type="ECO:0000256" key="21">
    <source>
        <dbReference type="ARBA" id="ARBA00048679"/>
    </source>
</evidence>
<dbReference type="SMART" id="SM00369">
    <property type="entry name" value="LRR_TYP"/>
    <property type="match status" value="7"/>
</dbReference>
<evidence type="ECO:0000256" key="6">
    <source>
        <dbReference type="ARBA" id="ARBA00022527"/>
    </source>
</evidence>
<dbReference type="SMART" id="SM00220">
    <property type="entry name" value="S_TKc"/>
    <property type="match status" value="1"/>
</dbReference>
<evidence type="ECO:0000256" key="26">
    <source>
        <dbReference type="SAM" id="Phobius"/>
    </source>
</evidence>
<evidence type="ECO:0000256" key="19">
    <source>
        <dbReference type="ARBA" id="ARBA00023180"/>
    </source>
</evidence>
<keyword evidence="6" id="KW-0723">Serine/threonine-protein kinase</keyword>
<dbReference type="Gene3D" id="1.10.510.10">
    <property type="entry name" value="Transferase(Phosphotransferase) domain 1"/>
    <property type="match status" value="1"/>
</dbReference>
<keyword evidence="9" id="KW-0808">Transferase</keyword>
<evidence type="ECO:0000256" key="2">
    <source>
        <dbReference type="ARBA" id="ARBA00004389"/>
    </source>
</evidence>
<evidence type="ECO:0000256" key="16">
    <source>
        <dbReference type="ARBA" id="ARBA00022989"/>
    </source>
</evidence>
<evidence type="ECO:0000256" key="11">
    <source>
        <dbReference type="ARBA" id="ARBA00022729"/>
    </source>
</evidence>
<dbReference type="InterPro" id="IPR011009">
    <property type="entry name" value="Kinase-like_dom_sf"/>
</dbReference>
<reference evidence="28 29" key="1">
    <citation type="journal article" date="2022" name="Cell">
        <title>Repeat-based holocentromeres influence genome architecture and karyotype evolution.</title>
        <authorList>
            <person name="Hofstatter P.G."/>
            <person name="Thangavel G."/>
            <person name="Lux T."/>
            <person name="Neumann P."/>
            <person name="Vondrak T."/>
            <person name="Novak P."/>
            <person name="Zhang M."/>
            <person name="Costa L."/>
            <person name="Castellani M."/>
            <person name="Scott A."/>
            <person name="Toegelov H."/>
            <person name="Fuchs J."/>
            <person name="Mata-Sucre Y."/>
            <person name="Dias Y."/>
            <person name="Vanzela A.L.L."/>
            <person name="Huettel B."/>
            <person name="Almeida C.C.S."/>
            <person name="Simkova H."/>
            <person name="Souza G."/>
            <person name="Pedrosa-Harand A."/>
            <person name="Macas J."/>
            <person name="Mayer K.F.X."/>
            <person name="Houben A."/>
            <person name="Marques A."/>
        </authorList>
    </citation>
    <scope>NUCLEOTIDE SEQUENCE [LARGE SCALE GENOMIC DNA]</scope>
    <source>
        <strain evidence="28">RhyTen1mFocal</strain>
    </source>
</reference>
<keyword evidence="13 25" id="KW-0547">Nucleotide-binding</keyword>
<keyword evidence="7" id="KW-0597">Phosphoprotein</keyword>
<sequence>MCDVFSNLTYLHLYENQLEGHIPSSISNCSALIDLNLDKNYFSGIIPSSIGFLENLQSLIISSNKLEANIPQDWMFLDTLANCTSLQELYLAYNQLQGVLPGSIANLSTSLFKLALSGNPISGSIPTNLGRLTNLNTLLLDHMLLNGTIPKEIGNLFKLELLVLSNNMISGPIPHTFANLTKLEQLILNNNALQGNIPLELSNMLVLETLEFSNNKLTGKIPKEIMGLPLSISLDLSHNYLTDFLPPEIGKLNNLQSIRLSNNKLFGEIPSTIGGCQVLQFLYLDSNMFQGKIPSSLSNIRGLQEFDVSDNSFSGKIPKFMGMMNLQYLNISNNNFEGELPNEGIFKNVSAIDVRGNPKLCGGLPEMHLTKCISELPTQRHHSQGNLVLIISVVGSCICLIIGLCLLVLCYSRKLRKGLGNNPQTDRALKTDLMHVSYYDLLRATENFSSENLIGRGTFGEVYKAIMSIENVTTVAVKVLNLERHGALKSYFSECEALRNVRHRNLIKVLSSCSSIDQHGNDFKALVFEFMPNGNLASWLYPNESAYMDLPVQNLGLLQRLSITIDIAEALDYLHYHGPTPIVHCDIKPSNVLLDDYMTAHLGDFGLARFLSDTLLSQSSTSTSAIEGSIGYIPPEYGMGGRPSIEGDVYSYGILLLEMFTGVSPIDKKFSDGVSLRKHVEMAFPEQVMGIVDTKLLSNAQEDAKVYASENVSSCLLSVIQCGLLCSKESPKERINIKDVVKQLNSAWKKLGTI</sequence>
<evidence type="ECO:0000256" key="12">
    <source>
        <dbReference type="ARBA" id="ARBA00022737"/>
    </source>
</evidence>
<keyword evidence="12" id="KW-0677">Repeat</keyword>
<evidence type="ECO:0000256" key="13">
    <source>
        <dbReference type="ARBA" id="ARBA00022741"/>
    </source>
</evidence>
<keyword evidence="11" id="KW-0732">Signal</keyword>
<dbReference type="PANTHER" id="PTHR27008:SF566">
    <property type="entry name" value="OS06G0583600 PROTEIN"/>
    <property type="match status" value="1"/>
</dbReference>
<dbReference type="InterPro" id="IPR001611">
    <property type="entry name" value="Leu-rich_rpt"/>
</dbReference>
<evidence type="ECO:0000256" key="24">
    <source>
        <dbReference type="ARBA" id="ARBA00072040"/>
    </source>
</evidence>
<dbReference type="InterPro" id="IPR000719">
    <property type="entry name" value="Prot_kinase_dom"/>
</dbReference>
<evidence type="ECO:0000256" key="20">
    <source>
        <dbReference type="ARBA" id="ARBA00047899"/>
    </source>
</evidence>